<name>A0A1X6WUL2_9MICO</name>
<keyword evidence="3" id="KW-1185">Reference proteome</keyword>
<reference evidence="2 3" key="1">
    <citation type="submission" date="2017-02" db="EMBL/GenBank/DDBJ databases">
        <authorList>
            <person name="Peterson S.W."/>
        </authorList>
    </citation>
    <scope>NUCLEOTIDE SEQUENCE [LARGE SCALE GENOMIC DNA]</scope>
    <source>
        <strain evidence="2 3">CIP104813</strain>
    </source>
</reference>
<accession>A0A1X6WUL2</accession>
<feature type="region of interest" description="Disordered" evidence="1">
    <location>
        <begin position="31"/>
        <end position="50"/>
    </location>
</feature>
<protein>
    <submittedName>
        <fullName evidence="2">Uncharacterized protein</fullName>
    </submittedName>
</protein>
<gene>
    <name evidence="2" type="ORF">FM110_02700</name>
</gene>
<evidence type="ECO:0000313" key="3">
    <source>
        <dbReference type="Proteomes" id="UP000195981"/>
    </source>
</evidence>
<evidence type="ECO:0000256" key="1">
    <source>
        <dbReference type="SAM" id="MobiDB-lite"/>
    </source>
</evidence>
<proteinExistence type="predicted"/>
<sequence>MSRPAGFSDPATYMSLLIFERTTMSVMDMSSHQELASVGPESSRRARRTR</sequence>
<dbReference type="AlphaFoldDB" id="A0A1X6WUL2"/>
<dbReference type="EMBL" id="FWFG01000025">
    <property type="protein sequence ID" value="SLM88953.1"/>
    <property type="molecule type" value="Genomic_DNA"/>
</dbReference>
<evidence type="ECO:0000313" key="2">
    <source>
        <dbReference type="EMBL" id="SLM88953.1"/>
    </source>
</evidence>
<dbReference type="Proteomes" id="UP000195981">
    <property type="component" value="Unassembled WGS sequence"/>
</dbReference>
<organism evidence="2 3">
    <name type="scientific">Brachybacterium nesterenkovii</name>
    <dbReference type="NCBI Taxonomy" id="47847"/>
    <lineage>
        <taxon>Bacteria</taxon>
        <taxon>Bacillati</taxon>
        <taxon>Actinomycetota</taxon>
        <taxon>Actinomycetes</taxon>
        <taxon>Micrococcales</taxon>
        <taxon>Dermabacteraceae</taxon>
        <taxon>Brachybacterium</taxon>
    </lineage>
</organism>